<protein>
    <recommendedName>
        <fullName evidence="1">T6SS Transcription factor RovC-like DNA binding domain-containing protein</fullName>
    </recommendedName>
</protein>
<organism evidence="2 3">
    <name type="scientific">Pseudochelatococcus lubricantis</name>
    <dbReference type="NCBI Taxonomy" id="1538102"/>
    <lineage>
        <taxon>Bacteria</taxon>
        <taxon>Pseudomonadati</taxon>
        <taxon>Pseudomonadota</taxon>
        <taxon>Alphaproteobacteria</taxon>
        <taxon>Hyphomicrobiales</taxon>
        <taxon>Chelatococcaceae</taxon>
        <taxon>Pseudochelatococcus</taxon>
    </lineage>
</organism>
<accession>A0ABX0V549</accession>
<feature type="domain" description="T6SS Transcription factor RovC-like DNA binding" evidence="1">
    <location>
        <begin position="126"/>
        <end position="229"/>
    </location>
</feature>
<evidence type="ECO:0000259" key="1">
    <source>
        <dbReference type="Pfam" id="PF10074"/>
    </source>
</evidence>
<evidence type="ECO:0000313" key="3">
    <source>
        <dbReference type="Proteomes" id="UP001429580"/>
    </source>
</evidence>
<reference evidence="2 3" key="1">
    <citation type="submission" date="2020-03" db="EMBL/GenBank/DDBJ databases">
        <title>Genomic Encyclopedia of Type Strains, Phase IV (KMG-IV): sequencing the most valuable type-strain genomes for metagenomic binning, comparative biology and taxonomic classification.</title>
        <authorList>
            <person name="Goeker M."/>
        </authorList>
    </citation>
    <scope>NUCLEOTIDE SEQUENCE [LARGE SCALE GENOMIC DNA]</scope>
    <source>
        <strain evidence="2 3">DSM 103870</strain>
    </source>
</reference>
<keyword evidence="3" id="KW-1185">Reference proteome</keyword>
<gene>
    <name evidence="2" type="ORF">FHS82_004101</name>
</gene>
<dbReference type="EMBL" id="JAASQI010000015">
    <property type="protein sequence ID" value="NIJ60232.1"/>
    <property type="molecule type" value="Genomic_DNA"/>
</dbReference>
<proteinExistence type="predicted"/>
<dbReference type="Proteomes" id="UP001429580">
    <property type="component" value="Unassembled WGS sequence"/>
</dbReference>
<dbReference type="Pfam" id="PF10074">
    <property type="entry name" value="RovC_DNA-bd"/>
    <property type="match status" value="1"/>
</dbReference>
<name>A0ABX0V549_9HYPH</name>
<evidence type="ECO:0000313" key="2">
    <source>
        <dbReference type="EMBL" id="NIJ60232.1"/>
    </source>
</evidence>
<dbReference type="InterPro" id="IPR018754">
    <property type="entry name" value="RovC-like_DNA-bd"/>
</dbReference>
<sequence>MHWRGSAFGAISITSATTQTPSAWPPNSGLRPKRSAIAGVSDFPARPSLNALEQPVFWTPEADTSVVHIGPAPEIEQVSPRIFEDIRSEISRSSEEGLHISVLTGSGRLHLVARAGLEPTQSIAAIIPLDAHSLDRVQSLIRLWRSLHGLPVPQDSRMTAQQRRRLKNMLRAADGRLHNADYREIAEAIFGVERVASDPWKTSALRDAVLDLVKDGFAMIDGGYRKLLRHRRRS</sequence>
<comment type="caution">
    <text evidence="2">The sequence shown here is derived from an EMBL/GenBank/DDBJ whole genome shotgun (WGS) entry which is preliminary data.</text>
</comment>